<keyword evidence="2" id="KW-1185">Reference proteome</keyword>
<proteinExistence type="predicted"/>
<dbReference type="AlphaFoldDB" id="A0A1H5RHG8"/>
<name>A0A1H5RHG8_9PSEU</name>
<dbReference type="Proteomes" id="UP000198878">
    <property type="component" value="Unassembled WGS sequence"/>
</dbReference>
<evidence type="ECO:0000313" key="1">
    <source>
        <dbReference type="EMBL" id="SEF37148.1"/>
    </source>
</evidence>
<sequence>MREVTETLRAVEWVTHHDEAHGHLLIRAGTLNEIIRRAQATPGTGQARLKIHPGWWRIERCRCRQTLASSNHPAWHYQPATAAADGAWRGAEVRLVLSCPGRA</sequence>
<dbReference type="STRING" id="218821.SAMN05421837_112261"/>
<gene>
    <name evidence="1" type="ORF">SAMN05421837_112261</name>
</gene>
<organism evidence="1 2">
    <name type="scientific">Amycolatopsis pretoriensis</name>
    <dbReference type="NCBI Taxonomy" id="218821"/>
    <lineage>
        <taxon>Bacteria</taxon>
        <taxon>Bacillati</taxon>
        <taxon>Actinomycetota</taxon>
        <taxon>Actinomycetes</taxon>
        <taxon>Pseudonocardiales</taxon>
        <taxon>Pseudonocardiaceae</taxon>
        <taxon>Amycolatopsis</taxon>
    </lineage>
</organism>
<reference evidence="2" key="1">
    <citation type="submission" date="2016-10" db="EMBL/GenBank/DDBJ databases">
        <authorList>
            <person name="Varghese N."/>
            <person name="Submissions S."/>
        </authorList>
    </citation>
    <scope>NUCLEOTIDE SEQUENCE [LARGE SCALE GENOMIC DNA]</scope>
    <source>
        <strain evidence="2">DSM 44654</strain>
    </source>
</reference>
<evidence type="ECO:0000313" key="2">
    <source>
        <dbReference type="Proteomes" id="UP000198878"/>
    </source>
</evidence>
<protein>
    <submittedName>
        <fullName evidence="1">Uncharacterized protein</fullName>
    </submittedName>
</protein>
<accession>A0A1H5RHG8</accession>
<dbReference type="EMBL" id="FNUJ01000012">
    <property type="protein sequence ID" value="SEF37148.1"/>
    <property type="molecule type" value="Genomic_DNA"/>
</dbReference>